<keyword evidence="2" id="KW-1185">Reference proteome</keyword>
<reference evidence="1 2" key="1">
    <citation type="journal article" date="2019" name="Environ. Microbiol.">
        <title>Species interactions and distinct microbial communities in high Arctic permafrost affected cryosols are associated with the CH4 and CO2 gas fluxes.</title>
        <authorList>
            <person name="Altshuler I."/>
            <person name="Hamel J."/>
            <person name="Turney S."/>
            <person name="Magnuson E."/>
            <person name="Levesque R."/>
            <person name="Greer C."/>
            <person name="Whyte L.G."/>
        </authorList>
    </citation>
    <scope>NUCLEOTIDE SEQUENCE [LARGE SCALE GENOMIC DNA]</scope>
    <source>
        <strain evidence="1 2">E6.1</strain>
    </source>
</reference>
<comment type="caution">
    <text evidence="1">The sequence shown here is derived from an EMBL/GenBank/DDBJ whole genome shotgun (WGS) entry which is preliminary data.</text>
</comment>
<dbReference type="GO" id="GO:0003677">
    <property type="term" value="F:DNA binding"/>
    <property type="evidence" value="ECO:0007669"/>
    <property type="project" value="UniProtKB-KW"/>
</dbReference>
<gene>
    <name evidence="1" type="ORF">EAH76_20125</name>
</gene>
<accession>A0A502FI23</accession>
<evidence type="ECO:0000313" key="1">
    <source>
        <dbReference type="EMBL" id="TPG49120.1"/>
    </source>
</evidence>
<dbReference type="Proteomes" id="UP000319931">
    <property type="component" value="Unassembled WGS sequence"/>
</dbReference>
<proteinExistence type="predicted"/>
<protein>
    <submittedName>
        <fullName evidence="1">AbrB/MazE/SpoVT family DNA-binding domain-containing protein</fullName>
    </submittedName>
</protein>
<dbReference type="EMBL" id="RCZC01000008">
    <property type="protein sequence ID" value="TPG49120.1"/>
    <property type="molecule type" value="Genomic_DNA"/>
</dbReference>
<dbReference type="OrthoDB" id="7173678at2"/>
<keyword evidence="1" id="KW-0238">DNA-binding</keyword>
<sequence length="91" mass="9938">MDEESYHGTTFKSGNSVALRLPKGMGIPEGTEVRMVKEAPMSFRIEPVDAPRRTIDISGFAGKAPGAKLIPHGDFDERPSTIAKRLAARDR</sequence>
<name>A0A502FI23_9SPHN</name>
<dbReference type="RefSeq" id="WP_140852066.1">
    <property type="nucleotide sequence ID" value="NZ_RCZC01000008.1"/>
</dbReference>
<organism evidence="1 2">
    <name type="scientific">Sphingomonas glacialis</name>
    <dbReference type="NCBI Taxonomy" id="658225"/>
    <lineage>
        <taxon>Bacteria</taxon>
        <taxon>Pseudomonadati</taxon>
        <taxon>Pseudomonadota</taxon>
        <taxon>Alphaproteobacteria</taxon>
        <taxon>Sphingomonadales</taxon>
        <taxon>Sphingomonadaceae</taxon>
        <taxon>Sphingomonas</taxon>
    </lineage>
</organism>
<evidence type="ECO:0000313" key="2">
    <source>
        <dbReference type="Proteomes" id="UP000319931"/>
    </source>
</evidence>
<dbReference type="AlphaFoldDB" id="A0A502FI23"/>